<comment type="similarity">
    <text evidence="1">Belongs to the AAA ATPase family.</text>
</comment>
<dbReference type="EMBL" id="JAFBBO010000001">
    <property type="protein sequence ID" value="MBM7479794.1"/>
    <property type="molecule type" value="Genomic_DNA"/>
</dbReference>
<dbReference type="InterPro" id="IPR050168">
    <property type="entry name" value="AAA_ATPase_domain"/>
</dbReference>
<proteinExistence type="inferred from homology"/>
<dbReference type="Proteomes" id="UP000698059">
    <property type="component" value="Unassembled WGS sequence"/>
</dbReference>
<evidence type="ECO:0000256" key="1">
    <source>
        <dbReference type="RuleBase" id="RU003651"/>
    </source>
</evidence>
<dbReference type="SUPFAM" id="SSF52540">
    <property type="entry name" value="P-loop containing nucleoside triphosphate hydrolases"/>
    <property type="match status" value="1"/>
</dbReference>
<dbReference type="Pfam" id="PF00004">
    <property type="entry name" value="AAA"/>
    <property type="match status" value="1"/>
</dbReference>
<accession>A0ABS2LI34</accession>
<evidence type="ECO:0000313" key="3">
    <source>
        <dbReference type="EMBL" id="MBM7479794.1"/>
    </source>
</evidence>
<dbReference type="SMART" id="SM00382">
    <property type="entry name" value="AAA"/>
    <property type="match status" value="1"/>
</dbReference>
<reference evidence="3 4" key="1">
    <citation type="submission" date="2021-01" db="EMBL/GenBank/DDBJ databases">
        <title>Sequencing the genomes of 1000 actinobacteria strains.</title>
        <authorList>
            <person name="Klenk H.-P."/>
        </authorList>
    </citation>
    <scope>NUCLEOTIDE SEQUENCE [LARGE SCALE GENOMIC DNA]</scope>
    <source>
        <strain evidence="3 4">DSM 46000</strain>
    </source>
</reference>
<dbReference type="InterPro" id="IPR003960">
    <property type="entry name" value="ATPase_AAA_CS"/>
</dbReference>
<keyword evidence="1" id="KW-0547">Nucleotide-binding</keyword>
<protein>
    <recommendedName>
        <fullName evidence="2">AAA+ ATPase domain-containing protein</fullName>
    </recommendedName>
</protein>
<dbReference type="CDD" id="cd19481">
    <property type="entry name" value="RecA-like_protease"/>
    <property type="match status" value="1"/>
</dbReference>
<dbReference type="InterPro" id="IPR027417">
    <property type="entry name" value="P-loop_NTPase"/>
</dbReference>
<sequence length="432" mass="46536">MHDYDEYERILGDAGETTLEVLRTLGLLLGAGESETASQKAWAARRLGVPQSGLVAVDHVASMTGIAVLGHVLGDRMQRHGVTEVGGPGDGEPPTWAPLQIGTVAEHMVPARLVAFFPPGSLAQVPLCLAIDNASYARELKVYSRTEDRPHAQDVMHELLALAKGELNPYRSRVLEATFAEHMLLLSVSAAEPVDRSTLVLPESLWREVDVFVDAATSKRDLMRSLGLGTTRGMLLAGPPGVGKTHLARVLASELQGEFTVIFADAATMRSAIRDVYDEGETFGPLVVILEDVDLIIGHRKKGSNPEALADFLGALDGIKQLSDVFTIATTNDPGAIDPAAQRTARFDTILTLPRPGVAERVAILERYLDPLGLDLDLGATARLLEGCMGSDLREVARRAVLELGTSFDERALRDVATSGRWKPQADVGQYL</sequence>
<name>A0ABS2LI34_9CELL</name>
<dbReference type="Gene3D" id="3.40.50.300">
    <property type="entry name" value="P-loop containing nucleotide triphosphate hydrolases"/>
    <property type="match status" value="1"/>
</dbReference>
<dbReference type="PANTHER" id="PTHR23077">
    <property type="entry name" value="AAA-FAMILY ATPASE"/>
    <property type="match status" value="1"/>
</dbReference>
<dbReference type="RefSeq" id="WP_205307665.1">
    <property type="nucleotide sequence ID" value="NZ_BAAAVF010000013.1"/>
</dbReference>
<comment type="caution">
    <text evidence="3">The sequence shown here is derived from an EMBL/GenBank/DDBJ whole genome shotgun (WGS) entry which is preliminary data.</text>
</comment>
<dbReference type="PROSITE" id="PS00674">
    <property type="entry name" value="AAA"/>
    <property type="match status" value="1"/>
</dbReference>
<keyword evidence="4" id="KW-1185">Reference proteome</keyword>
<keyword evidence="1" id="KW-0067">ATP-binding</keyword>
<dbReference type="InterPro" id="IPR003593">
    <property type="entry name" value="AAA+_ATPase"/>
</dbReference>
<dbReference type="Gene3D" id="1.10.8.60">
    <property type="match status" value="1"/>
</dbReference>
<gene>
    <name evidence="3" type="ORF">JOD49_002714</name>
</gene>
<evidence type="ECO:0000259" key="2">
    <source>
        <dbReference type="SMART" id="SM00382"/>
    </source>
</evidence>
<dbReference type="InterPro" id="IPR003959">
    <property type="entry name" value="ATPase_AAA_core"/>
</dbReference>
<evidence type="ECO:0000313" key="4">
    <source>
        <dbReference type="Proteomes" id="UP000698059"/>
    </source>
</evidence>
<feature type="domain" description="AAA+ ATPase" evidence="2">
    <location>
        <begin position="230"/>
        <end position="357"/>
    </location>
</feature>
<dbReference type="PANTHER" id="PTHR23077:SF117">
    <property type="entry name" value="AAA+ ATPASE DOMAIN-CONTAINING PROTEIN"/>
    <property type="match status" value="1"/>
</dbReference>
<organism evidence="3 4">
    <name type="scientific">Oerskovia jenensis</name>
    <dbReference type="NCBI Taxonomy" id="162169"/>
    <lineage>
        <taxon>Bacteria</taxon>
        <taxon>Bacillati</taxon>
        <taxon>Actinomycetota</taxon>
        <taxon>Actinomycetes</taxon>
        <taxon>Micrococcales</taxon>
        <taxon>Cellulomonadaceae</taxon>
        <taxon>Oerskovia</taxon>
    </lineage>
</organism>